<evidence type="ECO:0000313" key="4">
    <source>
        <dbReference type="Proteomes" id="UP000038010"/>
    </source>
</evidence>
<accession>A0A0N1H9B8</accession>
<comment type="subcellular location">
    <subcellularLocation>
        <location evidence="1">Nucleus</location>
    </subcellularLocation>
</comment>
<dbReference type="Proteomes" id="UP000038010">
    <property type="component" value="Unassembled WGS sequence"/>
</dbReference>
<dbReference type="PANTHER" id="PTHR37534:SF51">
    <property type="entry name" value="ACRIFLAVINE SENSITIVITY CONTROL PROTEIN ACR-2"/>
    <property type="match status" value="1"/>
</dbReference>
<dbReference type="GO" id="GO:0000976">
    <property type="term" value="F:transcription cis-regulatory region binding"/>
    <property type="evidence" value="ECO:0007669"/>
    <property type="project" value="TreeGrafter"/>
</dbReference>
<dbReference type="RefSeq" id="XP_018000083.1">
    <property type="nucleotide sequence ID" value="XM_018140285.1"/>
</dbReference>
<dbReference type="InterPro" id="IPR021858">
    <property type="entry name" value="Fun_TF"/>
</dbReference>
<dbReference type="VEuPathDB" id="FungiDB:AB675_11439"/>
<dbReference type="OrthoDB" id="10586164at2759"/>
<gene>
    <name evidence="3" type="ORF">AB675_11439</name>
</gene>
<evidence type="ECO:0000256" key="2">
    <source>
        <dbReference type="ARBA" id="ARBA00023242"/>
    </source>
</evidence>
<reference evidence="3 4" key="1">
    <citation type="submission" date="2015-06" db="EMBL/GenBank/DDBJ databases">
        <title>Draft genome of the ant-associated black yeast Phialophora attae CBS 131958.</title>
        <authorList>
            <person name="Moreno L.F."/>
            <person name="Stielow B.J."/>
            <person name="de Hoog S."/>
            <person name="Vicente V.A."/>
            <person name="Weiss V.A."/>
            <person name="de Vries M."/>
            <person name="Cruz L.M."/>
            <person name="Souza E.M."/>
        </authorList>
    </citation>
    <scope>NUCLEOTIDE SEQUENCE [LARGE SCALE GENOMIC DNA]</scope>
    <source>
        <strain evidence="3 4">CBS 131958</strain>
    </source>
</reference>
<keyword evidence="4" id="KW-1185">Reference proteome</keyword>
<dbReference type="GeneID" id="28732166"/>
<evidence type="ECO:0008006" key="5">
    <source>
        <dbReference type="Google" id="ProtNLM"/>
    </source>
</evidence>
<comment type="caution">
    <text evidence="3">The sequence shown here is derived from an EMBL/GenBank/DDBJ whole genome shotgun (WGS) entry which is preliminary data.</text>
</comment>
<evidence type="ECO:0000256" key="1">
    <source>
        <dbReference type="ARBA" id="ARBA00004123"/>
    </source>
</evidence>
<protein>
    <recommendedName>
        <fullName evidence="5">Transcription factor domain-containing protein</fullName>
    </recommendedName>
</protein>
<keyword evidence="2" id="KW-0539">Nucleus</keyword>
<dbReference type="GO" id="GO:0045944">
    <property type="term" value="P:positive regulation of transcription by RNA polymerase II"/>
    <property type="evidence" value="ECO:0007669"/>
    <property type="project" value="TreeGrafter"/>
</dbReference>
<dbReference type="AlphaFoldDB" id="A0A0N1H9B8"/>
<dbReference type="Pfam" id="PF11951">
    <property type="entry name" value="Fungal_trans_2"/>
    <property type="match status" value="1"/>
</dbReference>
<proteinExistence type="predicted"/>
<dbReference type="EMBL" id="LFJN01000013">
    <property type="protein sequence ID" value="KPI40120.1"/>
    <property type="molecule type" value="Genomic_DNA"/>
</dbReference>
<dbReference type="GO" id="GO:0005634">
    <property type="term" value="C:nucleus"/>
    <property type="evidence" value="ECO:0007669"/>
    <property type="project" value="UniProtKB-SubCell"/>
</dbReference>
<organism evidence="3 4">
    <name type="scientific">Cyphellophora attinorum</name>
    <dbReference type="NCBI Taxonomy" id="1664694"/>
    <lineage>
        <taxon>Eukaryota</taxon>
        <taxon>Fungi</taxon>
        <taxon>Dikarya</taxon>
        <taxon>Ascomycota</taxon>
        <taxon>Pezizomycotina</taxon>
        <taxon>Eurotiomycetes</taxon>
        <taxon>Chaetothyriomycetidae</taxon>
        <taxon>Chaetothyriales</taxon>
        <taxon>Cyphellophoraceae</taxon>
        <taxon>Cyphellophora</taxon>
    </lineage>
</organism>
<name>A0A0N1H9B8_9EURO</name>
<dbReference type="GO" id="GO:0003700">
    <property type="term" value="F:DNA-binding transcription factor activity"/>
    <property type="evidence" value="ECO:0007669"/>
    <property type="project" value="TreeGrafter"/>
</dbReference>
<sequence length="515" mass="58417">MPSEDRSLTPYYGFTHPAAPGPQLRQASHPTLPSSQQLGRPLLSHLWNPFLPYLHHQSPTLTVLDHEAYLFADCLHYYNEIMRPLLVGCLIPNQPREFRTEEWINTPPLMKHATVYALSTHRMARGEDFPELKTQRLVHRGKTVVLLRQALEMLQGSQWAAFVMIVQFLGGEIATSSVSGWQTHFEAAWRMLESIGGGTGRVGDGVEYCWNLCEEPQLACVYLVQVEVFSATTAPVWVMGRGREREVVRVLGRKDLGDMEDRFVASMCACPLEIVRTLAEINGLRAELYALQRTPDRGEGFAVDGESEVSTRLWNILTRLLSFKATNWVERTLMRHDAQVVHAETAGGFDRQAMTESWTRLADCYRSATVIYLLRACASSHLSTALPEGCRAFMEDSEEVLNEHQHILSMSLAYLLRGLGFRQTDIRGPILWRFIYWPVFIEAYEFTGWSPKAADSCATAEVDGRLDRMRLLGRQTGAMCMSDAAELLKKVARERKGKQAWHWDDAFPQRVLLSV</sequence>
<dbReference type="PANTHER" id="PTHR37534">
    <property type="entry name" value="TRANSCRIPTIONAL ACTIVATOR PROTEIN UGA3"/>
    <property type="match status" value="1"/>
</dbReference>
<evidence type="ECO:0000313" key="3">
    <source>
        <dbReference type="EMBL" id="KPI40120.1"/>
    </source>
</evidence>